<organism evidence="10 11">
    <name type="scientific">Trichuris muris</name>
    <name type="common">Mouse whipworm</name>
    <dbReference type="NCBI Taxonomy" id="70415"/>
    <lineage>
        <taxon>Eukaryota</taxon>
        <taxon>Metazoa</taxon>
        <taxon>Ecdysozoa</taxon>
        <taxon>Nematoda</taxon>
        <taxon>Enoplea</taxon>
        <taxon>Dorylaimia</taxon>
        <taxon>Trichinellida</taxon>
        <taxon>Trichuridae</taxon>
        <taxon>Trichuris</taxon>
    </lineage>
</organism>
<keyword evidence="3" id="KW-0328">Glycosyltransferase</keyword>
<evidence type="ECO:0000256" key="6">
    <source>
        <dbReference type="ARBA" id="ARBA00022989"/>
    </source>
</evidence>
<dbReference type="WBParaSite" id="TMUE_0000001150.1">
    <property type="protein sequence ID" value="TMUE_0000001150.1"/>
    <property type="gene ID" value="WBGene00297061"/>
</dbReference>
<evidence type="ECO:0000256" key="1">
    <source>
        <dbReference type="ARBA" id="ARBA00004141"/>
    </source>
</evidence>
<evidence type="ECO:0000313" key="11">
    <source>
        <dbReference type="WBParaSite" id="TMUE_0000001150.1"/>
    </source>
</evidence>
<dbReference type="PANTHER" id="PTHR31488">
    <property type="entry name" value="DPY-19-LIKE 1, LIKE (H. SAPIENS)"/>
    <property type="match status" value="1"/>
</dbReference>
<comment type="similarity">
    <text evidence="2">Belongs to the dpy-19 family.</text>
</comment>
<proteinExistence type="inferred from homology"/>
<dbReference type="Pfam" id="PF10034">
    <property type="entry name" value="Dpy19"/>
    <property type="match status" value="1"/>
</dbReference>
<dbReference type="Proteomes" id="UP000046395">
    <property type="component" value="Unassembled WGS sequence"/>
</dbReference>
<sequence length="144" mass="16005">MVHSPTALRRRKKTNAGSKSSSKVGDQPKLDPSGNRPALPPSQIYSVASLVCCILVAVASGAFLAYYAHMSQENFLWFSKLQEVEREISMRTERGLYYSYYKQLVHAPSIAQGNWNGITFALLESFKCPKYLIVLVKPACCIVA</sequence>
<evidence type="ECO:0000256" key="2">
    <source>
        <dbReference type="ARBA" id="ARBA00008744"/>
    </source>
</evidence>
<keyword evidence="5 9" id="KW-0812">Transmembrane</keyword>
<dbReference type="InterPro" id="IPR018732">
    <property type="entry name" value="Dpy-19/Dpy-19-like"/>
</dbReference>
<evidence type="ECO:0000256" key="4">
    <source>
        <dbReference type="ARBA" id="ARBA00022679"/>
    </source>
</evidence>
<reference evidence="11" key="1">
    <citation type="submission" date="2019-12" db="UniProtKB">
        <authorList>
            <consortium name="WormBaseParasite"/>
        </authorList>
    </citation>
    <scope>IDENTIFICATION</scope>
</reference>
<keyword evidence="6 9" id="KW-1133">Transmembrane helix</keyword>
<dbReference type="AlphaFoldDB" id="A0A5S6Q1N0"/>
<keyword evidence="7 9" id="KW-0472">Membrane</keyword>
<feature type="region of interest" description="Disordered" evidence="8">
    <location>
        <begin position="1"/>
        <end position="35"/>
    </location>
</feature>
<keyword evidence="10" id="KW-1185">Reference proteome</keyword>
<evidence type="ECO:0000256" key="8">
    <source>
        <dbReference type="SAM" id="MobiDB-lite"/>
    </source>
</evidence>
<accession>A0A5S6Q1N0</accession>
<feature type="compositionally biased region" description="Polar residues" evidence="8">
    <location>
        <begin position="15"/>
        <end position="24"/>
    </location>
</feature>
<evidence type="ECO:0000256" key="5">
    <source>
        <dbReference type="ARBA" id="ARBA00022692"/>
    </source>
</evidence>
<keyword evidence="4" id="KW-0808">Transferase</keyword>
<comment type="subcellular location">
    <subcellularLocation>
        <location evidence="1">Membrane</location>
        <topology evidence="1">Multi-pass membrane protein</topology>
    </subcellularLocation>
</comment>
<dbReference type="PANTHER" id="PTHR31488:SF3">
    <property type="entry name" value="C-MANNOSYLTRANSFERASE DPY19L3"/>
    <property type="match status" value="1"/>
</dbReference>
<dbReference type="GO" id="GO:0000030">
    <property type="term" value="F:mannosyltransferase activity"/>
    <property type="evidence" value="ECO:0007669"/>
    <property type="project" value="TreeGrafter"/>
</dbReference>
<dbReference type="GO" id="GO:0005637">
    <property type="term" value="C:nuclear inner membrane"/>
    <property type="evidence" value="ECO:0007669"/>
    <property type="project" value="TreeGrafter"/>
</dbReference>
<evidence type="ECO:0000256" key="3">
    <source>
        <dbReference type="ARBA" id="ARBA00022676"/>
    </source>
</evidence>
<evidence type="ECO:0000256" key="9">
    <source>
        <dbReference type="SAM" id="Phobius"/>
    </source>
</evidence>
<evidence type="ECO:0000313" key="10">
    <source>
        <dbReference type="Proteomes" id="UP000046395"/>
    </source>
</evidence>
<name>A0A5S6Q1N0_TRIMR</name>
<protein>
    <submittedName>
        <fullName evidence="11">Uncharacterized protein</fullName>
    </submittedName>
</protein>
<feature type="transmembrane region" description="Helical" evidence="9">
    <location>
        <begin position="44"/>
        <end position="68"/>
    </location>
</feature>
<evidence type="ECO:0000256" key="7">
    <source>
        <dbReference type="ARBA" id="ARBA00023136"/>
    </source>
</evidence>